<dbReference type="EMBL" id="CAJVPY010040550">
    <property type="protein sequence ID" value="CAG8805827.1"/>
    <property type="molecule type" value="Genomic_DNA"/>
</dbReference>
<evidence type="ECO:0000313" key="1">
    <source>
        <dbReference type="EMBL" id="CAG8805827.1"/>
    </source>
</evidence>
<sequence>FLAEPQTGVRAQVTFSVTCYSRFLADLTLDLSESGSSLG</sequence>
<dbReference type="AlphaFoldDB" id="A0A9N9K070"/>
<keyword evidence="2" id="KW-1185">Reference proteome</keyword>
<dbReference type="Proteomes" id="UP000789405">
    <property type="component" value="Unassembled WGS sequence"/>
</dbReference>
<accession>A0A9N9K070</accession>
<reference evidence="1" key="1">
    <citation type="submission" date="2021-06" db="EMBL/GenBank/DDBJ databases">
        <authorList>
            <person name="Kallberg Y."/>
            <person name="Tangrot J."/>
            <person name="Rosling A."/>
        </authorList>
    </citation>
    <scope>NUCLEOTIDE SEQUENCE</scope>
    <source>
        <strain evidence="1">MA453B</strain>
    </source>
</reference>
<gene>
    <name evidence="1" type="ORF">DERYTH_LOCUS24350</name>
</gene>
<comment type="caution">
    <text evidence="1">The sequence shown here is derived from an EMBL/GenBank/DDBJ whole genome shotgun (WGS) entry which is preliminary data.</text>
</comment>
<proteinExistence type="predicted"/>
<organism evidence="1 2">
    <name type="scientific">Dentiscutata erythropus</name>
    <dbReference type="NCBI Taxonomy" id="1348616"/>
    <lineage>
        <taxon>Eukaryota</taxon>
        <taxon>Fungi</taxon>
        <taxon>Fungi incertae sedis</taxon>
        <taxon>Mucoromycota</taxon>
        <taxon>Glomeromycotina</taxon>
        <taxon>Glomeromycetes</taxon>
        <taxon>Diversisporales</taxon>
        <taxon>Gigasporaceae</taxon>
        <taxon>Dentiscutata</taxon>
    </lineage>
</organism>
<feature type="non-terminal residue" evidence="1">
    <location>
        <position position="1"/>
    </location>
</feature>
<protein>
    <submittedName>
        <fullName evidence="1">28705_t:CDS:1</fullName>
    </submittedName>
</protein>
<name>A0A9N9K070_9GLOM</name>
<evidence type="ECO:0000313" key="2">
    <source>
        <dbReference type="Proteomes" id="UP000789405"/>
    </source>
</evidence>